<dbReference type="InterPro" id="IPR006073">
    <property type="entry name" value="GTP-bd"/>
</dbReference>
<feature type="compositionally biased region" description="Basic and acidic residues" evidence="5">
    <location>
        <begin position="19"/>
        <end position="28"/>
    </location>
</feature>
<dbReference type="Proteomes" id="UP000241890">
    <property type="component" value="Unassembled WGS sequence"/>
</dbReference>
<gene>
    <name evidence="7" type="ORF">FCC1311_057502</name>
</gene>
<dbReference type="InParanoid" id="A0A2R5GGR7"/>
<feature type="compositionally biased region" description="Low complexity" evidence="5">
    <location>
        <begin position="217"/>
        <end position="228"/>
    </location>
</feature>
<dbReference type="EMBL" id="BEYU01000059">
    <property type="protein sequence ID" value="GBG29529.1"/>
    <property type="molecule type" value="Genomic_DNA"/>
</dbReference>
<feature type="compositionally biased region" description="Polar residues" evidence="5">
    <location>
        <begin position="90"/>
        <end position="103"/>
    </location>
</feature>
<comment type="caution">
    <text evidence="7">The sequence shown here is derived from an EMBL/GenBank/DDBJ whole genome shotgun (WGS) entry which is preliminary data.</text>
</comment>
<dbReference type="SUPFAM" id="SSF52540">
    <property type="entry name" value="P-loop containing nucleoside triphosphate hydrolases"/>
    <property type="match status" value="1"/>
</dbReference>
<feature type="compositionally biased region" description="Acidic residues" evidence="5">
    <location>
        <begin position="651"/>
        <end position="663"/>
    </location>
</feature>
<evidence type="ECO:0000313" key="7">
    <source>
        <dbReference type="EMBL" id="GBG29529.1"/>
    </source>
</evidence>
<comment type="function">
    <text evidence="3">Possible regulatory or functional link with the histocompatibility cluster.</text>
</comment>
<protein>
    <recommendedName>
        <fullName evidence="4">Guanine nucleotide-binding protein-like 1</fullName>
    </recommendedName>
</protein>
<feature type="region of interest" description="Disordered" evidence="5">
    <location>
        <begin position="1099"/>
        <end position="1128"/>
    </location>
</feature>
<feature type="region of interest" description="Disordered" evidence="5">
    <location>
        <begin position="74"/>
        <end position="126"/>
    </location>
</feature>
<organism evidence="7 8">
    <name type="scientific">Hondaea fermentalgiana</name>
    <dbReference type="NCBI Taxonomy" id="2315210"/>
    <lineage>
        <taxon>Eukaryota</taxon>
        <taxon>Sar</taxon>
        <taxon>Stramenopiles</taxon>
        <taxon>Bigyra</taxon>
        <taxon>Labyrinthulomycetes</taxon>
        <taxon>Thraustochytrida</taxon>
        <taxon>Thraustochytriidae</taxon>
        <taxon>Hondaea</taxon>
    </lineage>
</organism>
<evidence type="ECO:0000256" key="5">
    <source>
        <dbReference type="SAM" id="MobiDB-lite"/>
    </source>
</evidence>
<dbReference type="OrthoDB" id="391988at2759"/>
<dbReference type="PANTHER" id="PTHR45709:SF3">
    <property type="entry name" value="GUANINE NUCLEOTIDE-BINDING PROTEIN-LIKE 1"/>
    <property type="match status" value="1"/>
</dbReference>
<reference evidence="7 8" key="1">
    <citation type="submission" date="2017-12" db="EMBL/GenBank/DDBJ databases">
        <title>Sequencing, de novo assembly and annotation of complete genome of a new Thraustochytrid species, strain FCC1311.</title>
        <authorList>
            <person name="Sedici K."/>
            <person name="Godart F."/>
            <person name="Aiese Cigliano R."/>
            <person name="Sanseverino W."/>
            <person name="Barakat M."/>
            <person name="Ortet P."/>
            <person name="Marechal E."/>
            <person name="Cagnac O."/>
            <person name="Amato A."/>
        </authorList>
    </citation>
    <scope>NUCLEOTIDE SEQUENCE [LARGE SCALE GENOMIC DNA]</scope>
</reference>
<feature type="compositionally biased region" description="Polar residues" evidence="5">
    <location>
        <begin position="1106"/>
        <end position="1128"/>
    </location>
</feature>
<sequence>MTSVQVLKTMRSSGVAEEAAGRKYDQDNRPPLVFATGRRQRDQGHTDDSSQALDRLSNLAELSAMRLSNLNRASNLSNSGLTLPRLTDTGRLSNLSNPRTSGLSLLFGPPQTQAHPSSSASQHAHALQAQHVNNAYSTQPGDTFSSSSLASGAPSAASANDRFLRLTGLSMNFDRPSNLSQGIGRFTSHLLLEPSRQPSNLAEQLNRISNLGFPGQMSSSNSNMGSSNLTASAPSLSRDASSQQPFVTGRAAGALGPPPPTALRTNLLSAAGSSNLDNASGRTFFTGLRGNASSDSNGSANSSSNNNNNNNNGLGGSSGKPTGTYGGSSPTESVRTSGLSLGRDFADASSYAKSKDTASMPTAANAPTRISSADMAKAQRAEGKSSDSPRNATPAVTAAELSAGLHSLELFLRFVKEYPDPKDPSRNIIDTSQILSSECYESWIATRRGSLKKPEESFRRALTAHVTGADRRRPFPPHIEASLLVELRKQKTWACFEGRMSQNENKPIKIGEQGFRTHGYHERKASDVKESQHRAKRPLDASNFSSTPLLNTAAAAVHPSPVLLGADAGHSSFATGQLASHQQHRDQFGQNMFPPAMQQHLQQQQQQQQQRHHLQQQQQQQQQQQHDSLYPTAADKLAEQRRQHEEHGTSEEDEAGSEDADEAGDNKNHDSGIRYMRAGKDNKLTSLFLREDDADVDARKQDALRPLDTSRRGKPLVAVESVNLGLPKRPPWDTTMSAEDLDAAEQAAFTAWLESVQAQCSRHEVSPFEHNLEVWRQLWRTLEKSDIMMVVADVRNPLLHLPRALYTHITEDKGLPLVVCLTKVDLVDQDHVDAWVAYLGSNYPKARPFSFSNRVDGPRGAHMDERGGVHRRRKRIASKLTQEEQFLVHERSTDLLQACIDACPPAHVQAAGRTEPMIGIVGQPNVGKSSVVNALIGDKVVSVSRSCGHTKHWQTHQVHRGGEVVAQICDSPGLIFPVVWRHESLVPRHVYECSGLYPIPQIRETFSAIRLIAETIALEVLYNLKLDIDDYGEVWSPYAILGSFADKNGYTIDGGGPDFHRAGLEILRDTVDGLVLLAFDPPSSALPSEVIDASPAGAAAVPPLADSSSGNDSETSETAPTASIESEI</sequence>
<evidence type="ECO:0000313" key="8">
    <source>
        <dbReference type="Proteomes" id="UP000241890"/>
    </source>
</evidence>
<feature type="compositionally biased region" description="Basic and acidic residues" evidence="5">
    <location>
        <begin position="636"/>
        <end position="650"/>
    </location>
</feature>
<keyword evidence="2" id="KW-0342">GTP-binding</keyword>
<feature type="region of interest" description="Disordered" evidence="5">
    <location>
        <begin position="597"/>
        <end position="674"/>
    </location>
</feature>
<feature type="region of interest" description="Disordered" evidence="5">
    <location>
        <begin position="1"/>
        <end position="51"/>
    </location>
</feature>
<evidence type="ECO:0000256" key="4">
    <source>
        <dbReference type="ARBA" id="ARBA00039902"/>
    </source>
</evidence>
<evidence type="ECO:0000256" key="2">
    <source>
        <dbReference type="ARBA" id="ARBA00023134"/>
    </source>
</evidence>
<feature type="compositionally biased region" description="Basic and acidic residues" evidence="5">
    <location>
        <begin position="377"/>
        <end position="387"/>
    </location>
</feature>
<name>A0A2R5GGR7_9STRA</name>
<evidence type="ECO:0000256" key="1">
    <source>
        <dbReference type="ARBA" id="ARBA00022741"/>
    </source>
</evidence>
<feature type="compositionally biased region" description="Polar residues" evidence="5">
    <location>
        <begin position="327"/>
        <end position="338"/>
    </location>
</feature>
<feature type="compositionally biased region" description="Polar residues" evidence="5">
    <location>
        <begin position="1"/>
        <end position="12"/>
    </location>
</feature>
<dbReference type="InterPro" id="IPR027417">
    <property type="entry name" value="P-loop_NTPase"/>
</dbReference>
<feature type="compositionally biased region" description="Basic and acidic residues" evidence="5">
    <location>
        <begin position="39"/>
        <end position="48"/>
    </location>
</feature>
<dbReference type="Pfam" id="PF01926">
    <property type="entry name" value="MMR_HSR1"/>
    <property type="match status" value="1"/>
</dbReference>
<dbReference type="PANTHER" id="PTHR45709">
    <property type="entry name" value="LARGE SUBUNIT GTPASE 1 HOMOLOG-RELATED"/>
    <property type="match status" value="1"/>
</dbReference>
<keyword evidence="1" id="KW-0547">Nucleotide-binding</keyword>
<dbReference type="GO" id="GO:0005525">
    <property type="term" value="F:GTP binding"/>
    <property type="evidence" value="ECO:0007669"/>
    <property type="project" value="UniProtKB-KW"/>
</dbReference>
<keyword evidence="8" id="KW-1185">Reference proteome</keyword>
<feature type="region of interest" description="Disordered" evidence="5">
    <location>
        <begin position="351"/>
        <end position="393"/>
    </location>
</feature>
<feature type="compositionally biased region" description="Low complexity" evidence="5">
    <location>
        <begin position="109"/>
        <end position="126"/>
    </location>
</feature>
<evidence type="ECO:0000259" key="6">
    <source>
        <dbReference type="Pfam" id="PF01926"/>
    </source>
</evidence>
<dbReference type="GO" id="GO:0003924">
    <property type="term" value="F:GTPase activity"/>
    <property type="evidence" value="ECO:0007669"/>
    <property type="project" value="InterPro"/>
</dbReference>
<dbReference type="InterPro" id="IPR043358">
    <property type="entry name" value="GNL1-like"/>
</dbReference>
<feature type="compositionally biased region" description="Basic and acidic residues" evidence="5">
    <location>
        <begin position="664"/>
        <end position="674"/>
    </location>
</feature>
<dbReference type="Gene3D" id="3.40.50.300">
    <property type="entry name" value="P-loop containing nucleotide triphosphate hydrolases"/>
    <property type="match status" value="1"/>
</dbReference>
<feature type="compositionally biased region" description="Basic and acidic residues" evidence="5">
    <location>
        <begin position="522"/>
        <end position="539"/>
    </location>
</feature>
<dbReference type="AlphaFoldDB" id="A0A2R5GGR7"/>
<feature type="domain" description="G" evidence="6">
    <location>
        <begin position="918"/>
        <end position="975"/>
    </location>
</feature>
<feature type="compositionally biased region" description="Low complexity" evidence="5">
    <location>
        <begin position="598"/>
        <end position="626"/>
    </location>
</feature>
<feature type="region of interest" description="Disordered" evidence="5">
    <location>
        <begin position="290"/>
        <end position="338"/>
    </location>
</feature>
<feature type="compositionally biased region" description="Polar residues" evidence="5">
    <location>
        <begin position="229"/>
        <end position="243"/>
    </location>
</feature>
<evidence type="ECO:0000256" key="3">
    <source>
        <dbReference type="ARBA" id="ARBA00037770"/>
    </source>
</evidence>
<feature type="compositionally biased region" description="Low complexity" evidence="5">
    <location>
        <begin position="290"/>
        <end position="312"/>
    </location>
</feature>
<feature type="region of interest" description="Disordered" evidence="5">
    <location>
        <begin position="522"/>
        <end position="546"/>
    </location>
</feature>
<proteinExistence type="predicted"/>
<accession>A0A2R5GGR7</accession>
<feature type="region of interest" description="Disordered" evidence="5">
    <location>
        <begin position="212"/>
        <end position="243"/>
    </location>
</feature>